<accession>A0A420EB39</accession>
<protein>
    <submittedName>
        <fullName evidence="6">DUF1656 domain-containing protein</fullName>
    </submittedName>
</protein>
<dbReference type="AlphaFoldDB" id="A0A420EB39"/>
<evidence type="ECO:0000313" key="7">
    <source>
        <dbReference type="Proteomes" id="UP000286482"/>
    </source>
</evidence>
<dbReference type="RefSeq" id="WP_120355124.1">
    <property type="nucleotide sequence ID" value="NZ_RAQO01000006.1"/>
</dbReference>
<dbReference type="InterPro" id="IPR012451">
    <property type="entry name" value="DUF1656"/>
</dbReference>
<evidence type="ECO:0000256" key="5">
    <source>
        <dbReference type="SAM" id="Phobius"/>
    </source>
</evidence>
<feature type="transmembrane region" description="Helical" evidence="5">
    <location>
        <begin position="72"/>
        <end position="95"/>
    </location>
</feature>
<gene>
    <name evidence="6" type="ORF">DBZ36_11640</name>
</gene>
<feature type="transmembrane region" description="Helical" evidence="5">
    <location>
        <begin position="46"/>
        <end position="65"/>
    </location>
</feature>
<sequence length="98" mass="11070">MDLILHKRFIVAYLPLYSKPTPKPIEQSDDVMPHELVIGDVYLSPYLLVFVLSYLMTSLTNWVIAMTGTHQYFAAPALAQLSLLIIFGSLVSHFMTLV</sequence>
<keyword evidence="3 5" id="KW-1133">Transmembrane helix</keyword>
<comment type="caution">
    <text evidence="6">The sequence shown here is derived from an EMBL/GenBank/DDBJ whole genome shotgun (WGS) entry which is preliminary data.</text>
</comment>
<dbReference type="OrthoDB" id="5461070at2"/>
<evidence type="ECO:0000256" key="1">
    <source>
        <dbReference type="ARBA" id="ARBA00022475"/>
    </source>
</evidence>
<organism evidence="6 7">
    <name type="scientific">Alginatibacterium sediminis</name>
    <dbReference type="NCBI Taxonomy" id="2164068"/>
    <lineage>
        <taxon>Bacteria</taxon>
        <taxon>Pseudomonadati</taxon>
        <taxon>Pseudomonadota</taxon>
        <taxon>Gammaproteobacteria</taxon>
        <taxon>Alteromonadales</taxon>
        <taxon>Alteromonadaceae</taxon>
        <taxon>Alginatibacterium</taxon>
    </lineage>
</organism>
<keyword evidence="2 5" id="KW-0812">Transmembrane</keyword>
<evidence type="ECO:0000256" key="4">
    <source>
        <dbReference type="ARBA" id="ARBA00023136"/>
    </source>
</evidence>
<evidence type="ECO:0000313" key="6">
    <source>
        <dbReference type="EMBL" id="RKF17898.1"/>
    </source>
</evidence>
<dbReference type="Proteomes" id="UP000286482">
    <property type="component" value="Unassembled WGS sequence"/>
</dbReference>
<dbReference type="Pfam" id="PF07869">
    <property type="entry name" value="DUF1656"/>
    <property type="match status" value="1"/>
</dbReference>
<proteinExistence type="predicted"/>
<evidence type="ECO:0000256" key="3">
    <source>
        <dbReference type="ARBA" id="ARBA00022989"/>
    </source>
</evidence>
<keyword evidence="4 5" id="KW-0472">Membrane</keyword>
<keyword evidence="7" id="KW-1185">Reference proteome</keyword>
<name>A0A420EB39_9ALTE</name>
<keyword evidence="1" id="KW-1003">Cell membrane</keyword>
<reference evidence="6 7" key="1">
    <citation type="submission" date="2018-09" db="EMBL/GenBank/DDBJ databases">
        <authorList>
            <person name="Wang Z."/>
        </authorList>
    </citation>
    <scope>NUCLEOTIDE SEQUENCE [LARGE SCALE GENOMIC DNA]</scope>
    <source>
        <strain evidence="6 7">ALS 81</strain>
    </source>
</reference>
<dbReference type="EMBL" id="RAQO01000006">
    <property type="protein sequence ID" value="RKF17898.1"/>
    <property type="molecule type" value="Genomic_DNA"/>
</dbReference>
<evidence type="ECO:0000256" key="2">
    <source>
        <dbReference type="ARBA" id="ARBA00022692"/>
    </source>
</evidence>